<dbReference type="Pfam" id="PF01465">
    <property type="entry name" value="GRIP"/>
    <property type="match status" value="1"/>
</dbReference>
<dbReference type="Gene3D" id="1.10.220.60">
    <property type="entry name" value="GRIP domain"/>
    <property type="match status" value="1"/>
</dbReference>
<feature type="compositionally biased region" description="Low complexity" evidence="7">
    <location>
        <begin position="112"/>
        <end position="123"/>
    </location>
</feature>
<accession>A0A8H5HVL9</accession>
<dbReference type="GO" id="GO:0005794">
    <property type="term" value="C:Golgi apparatus"/>
    <property type="evidence" value="ECO:0007669"/>
    <property type="project" value="TreeGrafter"/>
</dbReference>
<feature type="compositionally biased region" description="Basic and acidic residues" evidence="7">
    <location>
        <begin position="409"/>
        <end position="424"/>
    </location>
</feature>
<feature type="coiled-coil region" evidence="6">
    <location>
        <begin position="237"/>
        <end position="264"/>
    </location>
</feature>
<organism evidence="9 10">
    <name type="scientific">Collybiopsis confluens</name>
    <dbReference type="NCBI Taxonomy" id="2823264"/>
    <lineage>
        <taxon>Eukaryota</taxon>
        <taxon>Fungi</taxon>
        <taxon>Dikarya</taxon>
        <taxon>Basidiomycota</taxon>
        <taxon>Agaricomycotina</taxon>
        <taxon>Agaricomycetes</taxon>
        <taxon>Agaricomycetidae</taxon>
        <taxon>Agaricales</taxon>
        <taxon>Marasmiineae</taxon>
        <taxon>Omphalotaceae</taxon>
        <taxon>Collybiopsis</taxon>
    </lineage>
</organism>
<feature type="compositionally biased region" description="Basic and acidic residues" evidence="7">
    <location>
        <begin position="160"/>
        <end position="179"/>
    </location>
</feature>
<reference evidence="9 10" key="1">
    <citation type="journal article" date="2020" name="ISME J.">
        <title>Uncovering the hidden diversity of litter-decomposition mechanisms in mushroom-forming fungi.</title>
        <authorList>
            <person name="Floudas D."/>
            <person name="Bentzer J."/>
            <person name="Ahren D."/>
            <person name="Johansson T."/>
            <person name="Persson P."/>
            <person name="Tunlid A."/>
        </authorList>
    </citation>
    <scope>NUCLEOTIDE SEQUENCE [LARGE SCALE GENOMIC DNA]</scope>
    <source>
        <strain evidence="9 10">CBS 406.79</strain>
    </source>
</reference>
<sequence>MFTQFRNAVETFAPQPRRSIDSARNERPASPHSATEATSPTATQLAESALSNLRKSFATPPISPHKSRPHKSTLEERLRAAAFTIGDVSGSTTPQPSARASPTPLPVKDHPLSPSSTPLPESPAISSQDPLGVLPVDAETRDVTESSSERSSPISTDVQGCHDEIANTGDSKDTPRVDEVDSTGNEMSNQEDTKPQFLEEQPSTVAAADLVVQTASLQSADEHVGEKVAVVNPPTPVSSTSSTVEELQERLKLVEQRFTDVSTSFKRLQAEKSAADAVLRDLTPLESVRESDAFRDYLKNVNLKVEVITQEDRFEELRDTHRLESRSQSEQIDSLKKQLEESESLLNATQQSSDEMLRLKSESERLAREIAKERETIKEEEEKRVKAISLLKTVRQKLTKAEKEREEALREASALKDKVNSEQAREEEDKEVHRKELASLGAERDRALASLKVKYDKELVAAKERHEREMVILKAELELDLVTVKATHDKEISSKNSRINQLENSLNSVVRDKNSFFEQVQLRQAEVESSQIHLESLQSTNAEFQHQLREHEDRIILLNEQLSEARREHDSDRKNSTTSEETTRLLASTEAKYEAKLAELKMVLNHAEKERNESDAEWSRKLREKNKENERLNRLLGTATKSRAMDEGVVEVLKHEISRLQEQFDARKIEVMSLQKDLVHARENEHSVNARETETDTKIQVLEHQVEEAKARESQLRTNNKNLRDELRKVQTSAALLDRQRNPGVGYWTSRGESDPPASVSPDTVASSVPSGRPSTDKPPNRNEEEEVNLEYLRNVILQFLEHKDMRPNLVRVLSIILHFTPQETRRLIAKV</sequence>
<keyword evidence="3" id="KW-0963">Cytoplasm</keyword>
<comment type="caution">
    <text evidence="9">The sequence shown here is derived from an EMBL/GenBank/DDBJ whole genome shotgun (WGS) entry which is preliminary data.</text>
</comment>
<evidence type="ECO:0000313" key="10">
    <source>
        <dbReference type="Proteomes" id="UP000518752"/>
    </source>
</evidence>
<feature type="compositionally biased region" description="Basic and acidic residues" evidence="7">
    <location>
        <begin position="18"/>
        <end position="29"/>
    </location>
</feature>
<comment type="subcellular location">
    <subcellularLocation>
        <location evidence="2">Cytoplasm</location>
    </subcellularLocation>
    <subcellularLocation>
        <location evidence="1">Endomembrane system</location>
        <topology evidence="1">Peripheral membrane protein</topology>
    </subcellularLocation>
</comment>
<dbReference type="SMART" id="SM00755">
    <property type="entry name" value="Grip"/>
    <property type="match status" value="1"/>
</dbReference>
<evidence type="ECO:0000256" key="3">
    <source>
        <dbReference type="ARBA" id="ARBA00022490"/>
    </source>
</evidence>
<evidence type="ECO:0000256" key="5">
    <source>
        <dbReference type="ARBA" id="ARBA00023136"/>
    </source>
</evidence>
<feature type="compositionally biased region" description="Polar residues" evidence="7">
    <location>
        <begin position="761"/>
        <end position="774"/>
    </location>
</feature>
<evidence type="ECO:0000256" key="4">
    <source>
        <dbReference type="ARBA" id="ARBA00023054"/>
    </source>
</evidence>
<keyword evidence="5" id="KW-0472">Membrane</keyword>
<keyword evidence="10" id="KW-1185">Reference proteome</keyword>
<dbReference type="EMBL" id="JAACJN010000016">
    <property type="protein sequence ID" value="KAF5390176.1"/>
    <property type="molecule type" value="Genomic_DNA"/>
</dbReference>
<name>A0A8H5HVL9_9AGAR</name>
<gene>
    <name evidence="9" type="ORF">D9757_002861</name>
</gene>
<evidence type="ECO:0000256" key="2">
    <source>
        <dbReference type="ARBA" id="ARBA00004496"/>
    </source>
</evidence>
<dbReference type="PANTHER" id="PTHR23157">
    <property type="entry name" value="GRIP AND COILED-COIL DOMAIN-CONTAINING PROTEIN 1"/>
    <property type="match status" value="1"/>
</dbReference>
<dbReference type="PANTHER" id="PTHR23157:SF25">
    <property type="entry name" value="GRIP AND COILED-COIL DOMAIN-CONTAINING PROTEIN 1"/>
    <property type="match status" value="1"/>
</dbReference>
<feature type="domain" description="GRIP" evidence="8">
    <location>
        <begin position="783"/>
        <end position="831"/>
    </location>
</feature>
<dbReference type="PROSITE" id="PS50913">
    <property type="entry name" value="GRIP"/>
    <property type="match status" value="1"/>
</dbReference>
<feature type="region of interest" description="Disordered" evidence="7">
    <location>
        <begin position="409"/>
        <end position="433"/>
    </location>
</feature>
<dbReference type="AlphaFoldDB" id="A0A8H5HVL9"/>
<dbReference type="InterPro" id="IPR000237">
    <property type="entry name" value="GRIP_dom"/>
</dbReference>
<evidence type="ECO:0000256" key="7">
    <source>
        <dbReference type="SAM" id="MobiDB-lite"/>
    </source>
</evidence>
<feature type="region of interest" description="Disordered" evidence="7">
    <location>
        <begin position="564"/>
        <end position="586"/>
    </location>
</feature>
<dbReference type="InterPro" id="IPR051952">
    <property type="entry name" value="Golgi-autophagy_related"/>
</dbReference>
<feature type="compositionally biased region" description="Polar residues" evidence="7">
    <location>
        <begin position="89"/>
        <end position="100"/>
    </location>
</feature>
<proteinExistence type="predicted"/>
<feature type="coiled-coil region" evidence="6">
    <location>
        <begin position="699"/>
        <end position="740"/>
    </location>
</feature>
<keyword evidence="4 6" id="KW-0175">Coiled coil</keyword>
<evidence type="ECO:0000256" key="6">
    <source>
        <dbReference type="SAM" id="Coils"/>
    </source>
</evidence>
<evidence type="ECO:0000259" key="8">
    <source>
        <dbReference type="PROSITE" id="PS50913"/>
    </source>
</evidence>
<dbReference type="Proteomes" id="UP000518752">
    <property type="component" value="Unassembled WGS sequence"/>
</dbReference>
<dbReference type="OrthoDB" id="1926336at2759"/>
<feature type="compositionally biased region" description="Polar residues" evidence="7">
    <location>
        <begin position="32"/>
        <end position="54"/>
    </location>
</feature>
<feature type="region of interest" description="Disordered" evidence="7">
    <location>
        <begin position="741"/>
        <end position="787"/>
    </location>
</feature>
<feature type="region of interest" description="Disordered" evidence="7">
    <location>
        <begin position="1"/>
        <end position="196"/>
    </location>
</feature>
<feature type="compositionally biased region" description="Basic and acidic residues" evidence="7">
    <location>
        <begin position="138"/>
        <end position="148"/>
    </location>
</feature>
<protein>
    <recommendedName>
        <fullName evidence="8">GRIP domain-containing protein</fullName>
    </recommendedName>
</protein>
<feature type="compositionally biased region" description="Basic and acidic residues" evidence="7">
    <location>
        <begin position="564"/>
        <end position="575"/>
    </location>
</feature>
<evidence type="ECO:0000256" key="1">
    <source>
        <dbReference type="ARBA" id="ARBA00004184"/>
    </source>
</evidence>
<evidence type="ECO:0000313" key="9">
    <source>
        <dbReference type="EMBL" id="KAF5390176.1"/>
    </source>
</evidence>